<dbReference type="EMBL" id="CP002545">
    <property type="protein sequence ID" value="ADY51551.1"/>
    <property type="molecule type" value="Genomic_DNA"/>
</dbReference>
<sequence length="61" mass="6829">MRLKPQLIKIKKCRKIGKNIFADAVGDAVGGANNVFLMILQYALHALKLCNLHINVHLFTL</sequence>
<evidence type="ECO:0000256" key="1">
    <source>
        <dbReference type="SAM" id="Phobius"/>
    </source>
</evidence>
<dbReference type="Proteomes" id="UP000000310">
    <property type="component" value="Chromosome"/>
</dbReference>
<evidence type="ECO:0000313" key="2">
    <source>
        <dbReference type="EMBL" id="ADY51551.1"/>
    </source>
</evidence>
<dbReference type="HOGENOM" id="CLU_2919314_0_0_10"/>
<gene>
    <name evidence="2" type="ordered locus">Pedsa_0980</name>
</gene>
<feature type="transmembrane region" description="Helical" evidence="1">
    <location>
        <begin position="20"/>
        <end position="44"/>
    </location>
</feature>
<organism evidence="2 3">
    <name type="scientific">Pseudopedobacter saltans (strain ATCC 51119 / DSM 12145 / JCM 21818 / CCUG 39354 / LMG 10337 / NBRC 100064 / NCIMB 13643)</name>
    <name type="common">Pedobacter saltans</name>
    <dbReference type="NCBI Taxonomy" id="762903"/>
    <lineage>
        <taxon>Bacteria</taxon>
        <taxon>Pseudomonadati</taxon>
        <taxon>Bacteroidota</taxon>
        <taxon>Sphingobacteriia</taxon>
        <taxon>Sphingobacteriales</taxon>
        <taxon>Sphingobacteriaceae</taxon>
        <taxon>Pseudopedobacter</taxon>
    </lineage>
</organism>
<reference evidence="3" key="2">
    <citation type="submission" date="2011-02" db="EMBL/GenBank/DDBJ databases">
        <title>The complete genome of Pedobacter saltans DSM 12145.</title>
        <authorList>
            <consortium name="US DOE Joint Genome Institute (JGI-PGF)"/>
            <person name="Lucas S."/>
            <person name="Copeland A."/>
            <person name="Lapidus A."/>
            <person name="Bruce D."/>
            <person name="Goodwin L."/>
            <person name="Pitluck S."/>
            <person name="Kyrpides N."/>
            <person name="Mavromatis K."/>
            <person name="Pagani I."/>
            <person name="Ivanova N."/>
            <person name="Ovchinnikova G."/>
            <person name="Lu M."/>
            <person name="Detter J.C."/>
            <person name="Han C."/>
            <person name="Land M."/>
            <person name="Hauser L."/>
            <person name="Markowitz V."/>
            <person name="Cheng J.-F."/>
            <person name="Hugenholtz P."/>
            <person name="Woyke T."/>
            <person name="Wu D."/>
            <person name="Tindall B."/>
            <person name="Pomrenke H.G."/>
            <person name="Brambilla E."/>
            <person name="Klenk H.-P."/>
            <person name="Eisen J.A."/>
        </authorList>
    </citation>
    <scope>NUCLEOTIDE SEQUENCE [LARGE SCALE GENOMIC DNA]</scope>
    <source>
        <strain evidence="3">ATCC 51119 / DSM 12145 / JCM 21818 / LMG 10337 / NBRC 100064 / NCIMB 13643</strain>
    </source>
</reference>
<accession>F0SAV6</accession>
<keyword evidence="3" id="KW-1185">Reference proteome</keyword>
<keyword evidence="1" id="KW-0472">Membrane</keyword>
<reference evidence="2 3" key="1">
    <citation type="journal article" date="2011" name="Stand. Genomic Sci.">
        <title>Complete genome sequence of the gliding, heparinolytic Pedobacter saltans type strain (113).</title>
        <authorList>
            <person name="Liolios K."/>
            <person name="Sikorski J."/>
            <person name="Lu M."/>
            <person name="Nolan M."/>
            <person name="Lapidus A."/>
            <person name="Lucas S."/>
            <person name="Hammon N."/>
            <person name="Deshpande S."/>
            <person name="Cheng J.F."/>
            <person name="Tapia R."/>
            <person name="Han C."/>
            <person name="Goodwin L."/>
            <person name="Pitluck S."/>
            <person name="Huntemann M."/>
            <person name="Ivanova N."/>
            <person name="Pagani I."/>
            <person name="Mavromatis K."/>
            <person name="Ovchinikova G."/>
            <person name="Pati A."/>
            <person name="Chen A."/>
            <person name="Palaniappan K."/>
            <person name="Land M."/>
            <person name="Hauser L."/>
            <person name="Brambilla E.M."/>
            <person name="Kotsyurbenko O."/>
            <person name="Rohde M."/>
            <person name="Tindall B.J."/>
            <person name="Abt B."/>
            <person name="Goker M."/>
            <person name="Detter J.C."/>
            <person name="Woyke T."/>
            <person name="Bristow J."/>
            <person name="Eisen J.A."/>
            <person name="Markowitz V."/>
            <person name="Hugenholtz P."/>
            <person name="Klenk H.P."/>
            <person name="Kyrpides N.C."/>
        </authorList>
    </citation>
    <scope>NUCLEOTIDE SEQUENCE [LARGE SCALE GENOMIC DNA]</scope>
    <source>
        <strain evidence="3">ATCC 51119 / DSM 12145 / JCM 21818 / LMG 10337 / NBRC 100064 / NCIMB 13643</strain>
    </source>
</reference>
<keyword evidence="1" id="KW-1133">Transmembrane helix</keyword>
<keyword evidence="1" id="KW-0812">Transmembrane</keyword>
<protein>
    <submittedName>
        <fullName evidence="2">Uncharacterized protein</fullName>
    </submittedName>
</protein>
<proteinExistence type="predicted"/>
<name>F0SAV6_PSESL</name>
<evidence type="ECO:0000313" key="3">
    <source>
        <dbReference type="Proteomes" id="UP000000310"/>
    </source>
</evidence>
<dbReference type="AlphaFoldDB" id="F0SAV6"/>
<dbReference type="KEGG" id="psn:Pedsa_0980"/>